<protein>
    <submittedName>
        <fullName evidence="1">Uncharacterized protein</fullName>
    </submittedName>
</protein>
<dbReference type="EMBL" id="GBXM01086112">
    <property type="protein sequence ID" value="JAH22465.1"/>
    <property type="molecule type" value="Transcribed_RNA"/>
</dbReference>
<dbReference type="AlphaFoldDB" id="A0A0E9R1W0"/>
<reference evidence="1" key="2">
    <citation type="journal article" date="2015" name="Fish Shellfish Immunol.">
        <title>Early steps in the European eel (Anguilla anguilla)-Vibrio vulnificus interaction in the gills: Role of the RtxA13 toxin.</title>
        <authorList>
            <person name="Callol A."/>
            <person name="Pajuelo D."/>
            <person name="Ebbesson L."/>
            <person name="Teles M."/>
            <person name="MacKenzie S."/>
            <person name="Amaro C."/>
        </authorList>
    </citation>
    <scope>NUCLEOTIDE SEQUENCE</scope>
</reference>
<organism evidence="1">
    <name type="scientific">Anguilla anguilla</name>
    <name type="common">European freshwater eel</name>
    <name type="synonym">Muraena anguilla</name>
    <dbReference type="NCBI Taxonomy" id="7936"/>
    <lineage>
        <taxon>Eukaryota</taxon>
        <taxon>Metazoa</taxon>
        <taxon>Chordata</taxon>
        <taxon>Craniata</taxon>
        <taxon>Vertebrata</taxon>
        <taxon>Euteleostomi</taxon>
        <taxon>Actinopterygii</taxon>
        <taxon>Neopterygii</taxon>
        <taxon>Teleostei</taxon>
        <taxon>Anguilliformes</taxon>
        <taxon>Anguillidae</taxon>
        <taxon>Anguilla</taxon>
    </lineage>
</organism>
<proteinExistence type="predicted"/>
<name>A0A0E9R1W0_ANGAN</name>
<accession>A0A0E9R1W0</accession>
<sequence length="35" mass="4224">MFHRTSIEHRMFQLYSAGTKIDNSLNFLLHTERTQ</sequence>
<evidence type="ECO:0000313" key="1">
    <source>
        <dbReference type="EMBL" id="JAH22465.1"/>
    </source>
</evidence>
<reference evidence="1" key="1">
    <citation type="submission" date="2014-11" db="EMBL/GenBank/DDBJ databases">
        <authorList>
            <person name="Amaro Gonzalez C."/>
        </authorList>
    </citation>
    <scope>NUCLEOTIDE SEQUENCE</scope>
</reference>